<dbReference type="PROSITE" id="PS50937">
    <property type="entry name" value="HTH_MERR_2"/>
    <property type="match status" value="1"/>
</dbReference>
<evidence type="ECO:0000313" key="5">
    <source>
        <dbReference type="Proteomes" id="UP000774570"/>
    </source>
</evidence>
<dbReference type="SMART" id="SM00422">
    <property type="entry name" value="HTH_MERR"/>
    <property type="match status" value="1"/>
</dbReference>
<organism evidence="4 5">
    <name type="scientific">Actinomadura parmotrematis</name>
    <dbReference type="NCBI Taxonomy" id="2864039"/>
    <lineage>
        <taxon>Bacteria</taxon>
        <taxon>Bacillati</taxon>
        <taxon>Actinomycetota</taxon>
        <taxon>Actinomycetes</taxon>
        <taxon>Streptosporangiales</taxon>
        <taxon>Thermomonosporaceae</taxon>
        <taxon>Actinomadura</taxon>
    </lineage>
</organism>
<name>A0ABS7G503_9ACTN</name>
<dbReference type="PANTHER" id="PTHR30204:SF93">
    <property type="entry name" value="HTH MERR-TYPE DOMAIN-CONTAINING PROTEIN"/>
    <property type="match status" value="1"/>
</dbReference>
<dbReference type="Gene3D" id="1.10.1660.10">
    <property type="match status" value="1"/>
</dbReference>
<dbReference type="SUPFAM" id="SSF46955">
    <property type="entry name" value="Putative DNA-binding domain"/>
    <property type="match status" value="1"/>
</dbReference>
<reference evidence="4 5" key="1">
    <citation type="submission" date="2021-07" db="EMBL/GenBank/DDBJ databases">
        <title>Actinomadura sp. PM05-2 isolated from lichen.</title>
        <authorList>
            <person name="Somphong A."/>
            <person name="Phongsopitanun W."/>
            <person name="Tanasupawat S."/>
            <person name="Peongsungnone V."/>
        </authorList>
    </citation>
    <scope>NUCLEOTIDE SEQUENCE [LARGE SCALE GENOMIC DNA]</scope>
    <source>
        <strain evidence="4 5">PM05-2</strain>
    </source>
</reference>
<dbReference type="Proteomes" id="UP000774570">
    <property type="component" value="Unassembled WGS sequence"/>
</dbReference>
<evidence type="ECO:0000259" key="3">
    <source>
        <dbReference type="PROSITE" id="PS50937"/>
    </source>
</evidence>
<comment type="caution">
    <text evidence="4">The sequence shown here is derived from an EMBL/GenBank/DDBJ whole genome shotgun (WGS) entry which is preliminary data.</text>
</comment>
<keyword evidence="5" id="KW-1185">Reference proteome</keyword>
<evidence type="ECO:0000256" key="1">
    <source>
        <dbReference type="ARBA" id="ARBA00023125"/>
    </source>
</evidence>
<dbReference type="PANTHER" id="PTHR30204">
    <property type="entry name" value="REDOX-CYCLING DRUG-SENSING TRANSCRIPTIONAL ACTIVATOR SOXR"/>
    <property type="match status" value="1"/>
</dbReference>
<dbReference type="InterPro" id="IPR047057">
    <property type="entry name" value="MerR_fam"/>
</dbReference>
<feature type="coiled-coil region" evidence="2">
    <location>
        <begin position="86"/>
        <end position="113"/>
    </location>
</feature>
<evidence type="ECO:0000256" key="2">
    <source>
        <dbReference type="SAM" id="Coils"/>
    </source>
</evidence>
<keyword evidence="1" id="KW-0238">DNA-binding</keyword>
<dbReference type="RefSeq" id="WP_220170175.1">
    <property type="nucleotide sequence ID" value="NZ_JAIBOA010000028.1"/>
</dbReference>
<sequence length="126" mass="14228">MTDDDPLPPGPAALDDRHAPIYSIGQVAGLLDVQQAFLRRIEEQHLLSPGRSEGGQRRYSRFDIGRARHVADMADEGMTLPSIRRIIELEHELAEITRERDELAARLRALHARHPAEQLDRPGRPT</sequence>
<gene>
    <name evidence="4" type="ORF">K1Y72_31535</name>
</gene>
<protein>
    <submittedName>
        <fullName evidence="4">MerR family transcriptional regulator</fullName>
    </submittedName>
</protein>
<dbReference type="EMBL" id="JAIBOA010000028">
    <property type="protein sequence ID" value="MBW8486939.1"/>
    <property type="molecule type" value="Genomic_DNA"/>
</dbReference>
<feature type="domain" description="HTH merR-type" evidence="3">
    <location>
        <begin position="21"/>
        <end position="89"/>
    </location>
</feature>
<dbReference type="InterPro" id="IPR009061">
    <property type="entry name" value="DNA-bd_dom_put_sf"/>
</dbReference>
<evidence type="ECO:0000313" key="4">
    <source>
        <dbReference type="EMBL" id="MBW8486939.1"/>
    </source>
</evidence>
<accession>A0ABS7G503</accession>
<dbReference type="Pfam" id="PF13411">
    <property type="entry name" value="MerR_1"/>
    <property type="match status" value="1"/>
</dbReference>
<dbReference type="InterPro" id="IPR000551">
    <property type="entry name" value="MerR-type_HTH_dom"/>
</dbReference>
<proteinExistence type="predicted"/>
<keyword evidence="2" id="KW-0175">Coiled coil</keyword>